<gene>
    <name evidence="1" type="ORF">IU449_00550</name>
</gene>
<sequence>MTGPLIRGSVDSPEGPVAFAAVYLESAPAPTPDVAVMTGADGGFVLAGVGPGHYRLGVHAPGHDPRHVDLDVGDEDVVVHVRIP</sequence>
<name>A0ABS0D403_9NOCA</name>
<dbReference type="Gene3D" id="2.60.40.1120">
    <property type="entry name" value="Carboxypeptidase-like, regulatory domain"/>
    <property type="match status" value="1"/>
</dbReference>
<dbReference type="EMBL" id="JADLQN010000001">
    <property type="protein sequence ID" value="MBF6353051.1"/>
    <property type="molecule type" value="Genomic_DNA"/>
</dbReference>
<dbReference type="InterPro" id="IPR008969">
    <property type="entry name" value="CarboxyPept-like_regulatory"/>
</dbReference>
<evidence type="ECO:0000313" key="1">
    <source>
        <dbReference type="EMBL" id="MBF6353051.1"/>
    </source>
</evidence>
<accession>A0ABS0D403</accession>
<dbReference type="Pfam" id="PF13620">
    <property type="entry name" value="CarboxypepD_reg"/>
    <property type="match status" value="1"/>
</dbReference>
<dbReference type="RefSeq" id="WP_195000015.1">
    <property type="nucleotide sequence ID" value="NZ_JADLQN010000001.1"/>
</dbReference>
<organism evidence="1 2">
    <name type="scientific">Nocardia higoensis</name>
    <dbReference type="NCBI Taxonomy" id="228599"/>
    <lineage>
        <taxon>Bacteria</taxon>
        <taxon>Bacillati</taxon>
        <taxon>Actinomycetota</taxon>
        <taxon>Actinomycetes</taxon>
        <taxon>Mycobacteriales</taxon>
        <taxon>Nocardiaceae</taxon>
        <taxon>Nocardia</taxon>
    </lineage>
</organism>
<reference evidence="1 2" key="1">
    <citation type="submission" date="2020-10" db="EMBL/GenBank/DDBJ databases">
        <title>Identification of Nocardia species via Next-generation sequencing and recognition of intraspecies genetic diversity.</title>
        <authorList>
            <person name="Li P."/>
            <person name="Li P."/>
            <person name="Lu B."/>
        </authorList>
    </citation>
    <scope>NUCLEOTIDE SEQUENCE [LARGE SCALE GENOMIC DNA]</scope>
    <source>
        <strain evidence="1 2">BJ06-0143</strain>
    </source>
</reference>
<proteinExistence type="predicted"/>
<protein>
    <submittedName>
        <fullName evidence="1">Carboxypeptidase regulatory-like domain-containing protein</fullName>
    </submittedName>
</protein>
<dbReference type="Proteomes" id="UP000707731">
    <property type="component" value="Unassembled WGS sequence"/>
</dbReference>
<dbReference type="SUPFAM" id="SSF49464">
    <property type="entry name" value="Carboxypeptidase regulatory domain-like"/>
    <property type="match status" value="1"/>
</dbReference>
<comment type="caution">
    <text evidence="1">The sequence shown here is derived from an EMBL/GenBank/DDBJ whole genome shotgun (WGS) entry which is preliminary data.</text>
</comment>
<keyword evidence="2" id="KW-1185">Reference proteome</keyword>
<evidence type="ECO:0000313" key="2">
    <source>
        <dbReference type="Proteomes" id="UP000707731"/>
    </source>
</evidence>